<dbReference type="FunFam" id="3.40.50.300:FF:000011">
    <property type="entry name" value="Putative ABC transporter ATP-binding component"/>
    <property type="match status" value="1"/>
</dbReference>
<feature type="coiled-coil region" evidence="6">
    <location>
        <begin position="575"/>
        <end position="642"/>
    </location>
</feature>
<evidence type="ECO:0000256" key="5">
    <source>
        <dbReference type="ARBA" id="ARBA00061478"/>
    </source>
</evidence>
<sequence length="667" mass="75850">MLSVHAVAKFIGDRKLFADVSFSTLPGERIGLIGLNGTGKSTLFRILLGEMPPDAGSVVRSRGLTIGHLPQQVVPTKDKTVLEYAMDVHEQLHDLESEMHAIGRAMDMETDPERSRELALRHAHVNEQLERLGGYDLEARAAKILAGLGFRDSRFGTAVSTLSGGWIMRLEIARLLLSGPELLLLDEPTNHLDLMSLLWLEDYLLSTTSAMLIVSHDRSFLNRLVTRVLELEQGRLHEYAGNYDAYLEEKARRREVQLASYQNQQDRIRQAERFIERNRYRKSTASRAQSRLKVLEKMERIEAPVSRGAEIHFTFPAPARSGKRVLELHQARKAYGAHLVYSDLELVLEKGDRIAFIGENGAGKSTLLKMLAGAEPLSGGERIVGHNAFIGYYAQHQWEQLRPECTVLEEAASVSGDIPASQLRGLLGAFLFHGEDVHKRVSILSGGEKARLILCRLLLQRPNVLLMDEPTNHLDIPAREVLEGALREYRGTICFISHDRRFINNIANRILVVERGRIHIFPGNYDDYRDIWSKRLEDDRLREDAAATAGEGENRRQSGSARKEQDRRRIEARWRNELYQAKRPLQERLERVEAELQQAHRDLDAFNQLLAAPDTYRDGARVQDLHKDYKSCQARIAELTQVWEENALMLEEIEENFWKARAHNGPG</sequence>
<feature type="compositionally biased region" description="Basic and acidic residues" evidence="7">
    <location>
        <begin position="552"/>
        <end position="568"/>
    </location>
</feature>
<dbReference type="InterPro" id="IPR003439">
    <property type="entry name" value="ABC_transporter-like_ATP-bd"/>
</dbReference>
<evidence type="ECO:0000313" key="10">
    <source>
        <dbReference type="Proteomes" id="UP000001784"/>
    </source>
</evidence>
<keyword evidence="3" id="KW-0067">ATP-binding</keyword>
<dbReference type="GO" id="GO:0003676">
    <property type="term" value="F:nucleic acid binding"/>
    <property type="evidence" value="ECO:0007669"/>
    <property type="project" value="UniProtKB-ARBA"/>
</dbReference>
<evidence type="ECO:0000313" key="9">
    <source>
        <dbReference type="EMBL" id="ABK18987.1"/>
    </source>
</evidence>
<dbReference type="NCBIfam" id="NF000355">
    <property type="entry name" value="ribo_prot_ABC_F"/>
    <property type="match status" value="1"/>
</dbReference>
<dbReference type="PROSITE" id="PS50893">
    <property type="entry name" value="ABC_TRANSPORTER_2"/>
    <property type="match status" value="2"/>
</dbReference>
<protein>
    <submittedName>
        <fullName evidence="9">ABC transporter related</fullName>
    </submittedName>
</protein>
<dbReference type="PANTHER" id="PTHR42855:SF2">
    <property type="entry name" value="DRUG RESISTANCE ABC TRANSPORTER,ATP-BINDING PROTEIN"/>
    <property type="match status" value="1"/>
</dbReference>
<dbReference type="CDD" id="cd03221">
    <property type="entry name" value="ABCF_EF-3"/>
    <property type="match status" value="2"/>
</dbReference>
<dbReference type="EMBL" id="CP000478">
    <property type="protein sequence ID" value="ABK18987.1"/>
    <property type="molecule type" value="Genomic_DNA"/>
</dbReference>
<dbReference type="SUPFAM" id="SSF52540">
    <property type="entry name" value="P-loop containing nucleoside triphosphate hydrolases"/>
    <property type="match status" value="2"/>
</dbReference>
<accession>A0LNI5</accession>
<dbReference type="Pfam" id="PF12848">
    <property type="entry name" value="ABC_tran_Xtn"/>
    <property type="match status" value="1"/>
</dbReference>
<evidence type="ECO:0000256" key="7">
    <source>
        <dbReference type="SAM" id="MobiDB-lite"/>
    </source>
</evidence>
<dbReference type="Proteomes" id="UP000001784">
    <property type="component" value="Chromosome"/>
</dbReference>
<dbReference type="GO" id="GO:0016887">
    <property type="term" value="F:ATP hydrolysis activity"/>
    <property type="evidence" value="ECO:0007669"/>
    <property type="project" value="InterPro"/>
</dbReference>
<keyword evidence="1" id="KW-0677">Repeat</keyword>
<keyword evidence="10" id="KW-1185">Reference proteome</keyword>
<dbReference type="InterPro" id="IPR027417">
    <property type="entry name" value="P-loop_NTPase"/>
</dbReference>
<evidence type="ECO:0000256" key="6">
    <source>
        <dbReference type="SAM" id="Coils"/>
    </source>
</evidence>
<reference evidence="9 10" key="1">
    <citation type="submission" date="2006-10" db="EMBL/GenBank/DDBJ databases">
        <title>Complete sequence of Syntrophobacter fumaroxidans MPOB.</title>
        <authorList>
            <consortium name="US DOE Joint Genome Institute"/>
            <person name="Copeland A."/>
            <person name="Lucas S."/>
            <person name="Lapidus A."/>
            <person name="Barry K."/>
            <person name="Detter J.C."/>
            <person name="Glavina del Rio T."/>
            <person name="Hammon N."/>
            <person name="Israni S."/>
            <person name="Pitluck S."/>
            <person name="Goltsman E.G."/>
            <person name="Martinez M."/>
            <person name="Schmutz J."/>
            <person name="Larimer F."/>
            <person name="Land M."/>
            <person name="Hauser L."/>
            <person name="Kyrpides N."/>
            <person name="Kim E."/>
            <person name="Boone D.R."/>
            <person name="Brockman F."/>
            <person name="Culley D."/>
            <person name="Ferry J."/>
            <person name="Gunsalus R."/>
            <person name="McInerney M.J."/>
            <person name="Morrison M."/>
            <person name="Plugge C."/>
            <person name="Rohlin L."/>
            <person name="Scholten J."/>
            <person name="Sieber J."/>
            <person name="Stams A.J.M."/>
            <person name="Worm P."/>
            <person name="Henstra A.M."/>
            <person name="Richardson P."/>
        </authorList>
    </citation>
    <scope>NUCLEOTIDE SEQUENCE [LARGE SCALE GENOMIC DNA]</scope>
    <source>
        <strain evidence="10">DSM 10017 / MPOB</strain>
    </source>
</reference>
<evidence type="ECO:0000256" key="3">
    <source>
        <dbReference type="ARBA" id="ARBA00022840"/>
    </source>
</evidence>
<name>A0LNI5_SYNFM</name>
<dbReference type="FunFam" id="3.40.50.300:FF:000309">
    <property type="entry name" value="ABC transporter ATP-binding protein"/>
    <property type="match status" value="1"/>
</dbReference>
<dbReference type="InterPro" id="IPR032781">
    <property type="entry name" value="ABC_tran_Xtn"/>
</dbReference>
<dbReference type="AlphaFoldDB" id="A0LNI5"/>
<dbReference type="PROSITE" id="PS00211">
    <property type="entry name" value="ABC_TRANSPORTER_1"/>
    <property type="match status" value="2"/>
</dbReference>
<dbReference type="SMART" id="SM00382">
    <property type="entry name" value="AAA"/>
    <property type="match status" value="2"/>
</dbReference>
<comment type="similarity">
    <text evidence="5">Belongs to the ABC transporter superfamily. ABCF family. Uup subfamily.</text>
</comment>
<dbReference type="InterPro" id="IPR017871">
    <property type="entry name" value="ABC_transporter-like_CS"/>
</dbReference>
<dbReference type="RefSeq" id="WP_011700112.1">
    <property type="nucleotide sequence ID" value="NC_008554.1"/>
</dbReference>
<keyword evidence="6" id="KW-0175">Coiled coil</keyword>
<dbReference type="GO" id="GO:0005524">
    <property type="term" value="F:ATP binding"/>
    <property type="evidence" value="ECO:0007669"/>
    <property type="project" value="UniProtKB-KW"/>
</dbReference>
<organism evidence="9 10">
    <name type="scientific">Syntrophobacter fumaroxidans (strain DSM 10017 / MPOB)</name>
    <dbReference type="NCBI Taxonomy" id="335543"/>
    <lineage>
        <taxon>Bacteria</taxon>
        <taxon>Pseudomonadati</taxon>
        <taxon>Thermodesulfobacteriota</taxon>
        <taxon>Syntrophobacteria</taxon>
        <taxon>Syntrophobacterales</taxon>
        <taxon>Syntrophobacteraceae</taxon>
        <taxon>Syntrophobacter</taxon>
    </lineage>
</organism>
<evidence type="ECO:0000256" key="2">
    <source>
        <dbReference type="ARBA" id="ARBA00022741"/>
    </source>
</evidence>
<dbReference type="Pfam" id="PF00005">
    <property type="entry name" value="ABC_tran"/>
    <property type="match status" value="2"/>
</dbReference>
<keyword evidence="2" id="KW-0547">Nucleotide-binding</keyword>
<dbReference type="InterPro" id="IPR032524">
    <property type="entry name" value="ABC_tran_C"/>
</dbReference>
<gene>
    <name evidence="9" type="ordered locus">Sfum_3314</name>
</gene>
<proteinExistence type="inferred from homology"/>
<evidence type="ECO:0000256" key="4">
    <source>
        <dbReference type="ARBA" id="ARBA00049360"/>
    </source>
</evidence>
<feature type="domain" description="ABC transporter" evidence="8">
    <location>
        <begin position="326"/>
        <end position="540"/>
    </location>
</feature>
<dbReference type="Pfam" id="PF16326">
    <property type="entry name" value="ABC_tran_CTD"/>
    <property type="match status" value="1"/>
</dbReference>
<dbReference type="Gene3D" id="3.40.50.300">
    <property type="entry name" value="P-loop containing nucleotide triphosphate hydrolases"/>
    <property type="match status" value="2"/>
</dbReference>
<dbReference type="PANTHER" id="PTHR42855">
    <property type="entry name" value="ABC TRANSPORTER ATP-BINDING SUBUNIT"/>
    <property type="match status" value="1"/>
</dbReference>
<dbReference type="KEGG" id="sfu:Sfum_3314"/>
<feature type="region of interest" description="Disordered" evidence="7">
    <location>
        <begin position="543"/>
        <end position="568"/>
    </location>
</feature>
<feature type="domain" description="ABC transporter" evidence="8">
    <location>
        <begin position="2"/>
        <end position="258"/>
    </location>
</feature>
<evidence type="ECO:0000259" key="8">
    <source>
        <dbReference type="PROSITE" id="PS50893"/>
    </source>
</evidence>
<dbReference type="HOGENOM" id="CLU_000604_36_0_7"/>
<dbReference type="STRING" id="335543.Sfum_3314"/>
<dbReference type="InterPro" id="IPR003593">
    <property type="entry name" value="AAA+_ATPase"/>
</dbReference>
<evidence type="ECO:0000256" key="1">
    <source>
        <dbReference type="ARBA" id="ARBA00022737"/>
    </source>
</evidence>
<dbReference type="InParanoid" id="A0LNI5"/>
<dbReference type="eggNOG" id="COG0488">
    <property type="taxonomic scope" value="Bacteria"/>
</dbReference>
<dbReference type="FunCoup" id="A0LNI5">
    <property type="interactions" value="445"/>
</dbReference>
<dbReference type="InterPro" id="IPR051309">
    <property type="entry name" value="ABCF_ATPase"/>
</dbReference>
<comment type="catalytic activity">
    <reaction evidence="4">
        <text>ATP + H2O = ADP + phosphate + H(+)</text>
        <dbReference type="Rhea" id="RHEA:13065"/>
        <dbReference type="ChEBI" id="CHEBI:15377"/>
        <dbReference type="ChEBI" id="CHEBI:15378"/>
        <dbReference type="ChEBI" id="CHEBI:30616"/>
        <dbReference type="ChEBI" id="CHEBI:43474"/>
        <dbReference type="ChEBI" id="CHEBI:456216"/>
    </reaction>
</comment>